<dbReference type="OrthoDB" id="290920at2759"/>
<dbReference type="GO" id="GO:0000462">
    <property type="term" value="P:maturation of SSU-rRNA from tricistronic rRNA transcript (SSU-rRNA, 5.8S rRNA, LSU-rRNA)"/>
    <property type="evidence" value="ECO:0007669"/>
    <property type="project" value="InterPro"/>
</dbReference>
<dbReference type="PANTHER" id="PTHR44163:SF1">
    <property type="entry name" value="U3 SMALL NUCLEOLAR RNA-ASSOCIATED PROTEIN 4 HOMOLOG"/>
    <property type="match status" value="1"/>
</dbReference>
<name>A0A1R2CMW3_9CILI</name>
<dbReference type="PANTHER" id="PTHR44163">
    <property type="entry name" value="U3 SMALL NUCLEOLAR RNA-ASSOCIATED PROTEIN 4 HOMOLOG"/>
    <property type="match status" value="1"/>
</dbReference>
<dbReference type="SMART" id="SM00320">
    <property type="entry name" value="WD40"/>
    <property type="match status" value="5"/>
</dbReference>
<comment type="caution">
    <text evidence="1">The sequence shown here is derived from an EMBL/GenBank/DDBJ whole genome shotgun (WGS) entry which is preliminary data.</text>
</comment>
<dbReference type="InterPro" id="IPR001680">
    <property type="entry name" value="WD40_rpt"/>
</dbReference>
<reference evidence="1 2" key="1">
    <citation type="submission" date="2016-11" db="EMBL/GenBank/DDBJ databases">
        <title>The macronuclear genome of Stentor coeruleus: a giant cell with tiny introns.</title>
        <authorList>
            <person name="Slabodnick M."/>
            <person name="Ruby J.G."/>
            <person name="Reiff S.B."/>
            <person name="Swart E.C."/>
            <person name="Gosai S."/>
            <person name="Prabakaran S."/>
            <person name="Witkowska E."/>
            <person name="Larue G.E."/>
            <person name="Fisher S."/>
            <person name="Freeman R.M."/>
            <person name="Gunawardena J."/>
            <person name="Chu W."/>
            <person name="Stover N.A."/>
            <person name="Gregory B.D."/>
            <person name="Nowacki M."/>
            <person name="Derisi J."/>
            <person name="Roy S.W."/>
            <person name="Marshall W.F."/>
            <person name="Sood P."/>
        </authorList>
    </citation>
    <scope>NUCLEOTIDE SEQUENCE [LARGE SCALE GENOMIC DNA]</scope>
    <source>
        <strain evidence="1">WM001</strain>
    </source>
</reference>
<dbReference type="Gene3D" id="2.130.10.10">
    <property type="entry name" value="YVTN repeat-like/Quinoprotein amine dehydrogenase"/>
    <property type="match status" value="1"/>
</dbReference>
<dbReference type="GO" id="GO:0032040">
    <property type="term" value="C:small-subunit processome"/>
    <property type="evidence" value="ECO:0007669"/>
    <property type="project" value="TreeGrafter"/>
</dbReference>
<evidence type="ECO:0000313" key="2">
    <source>
        <dbReference type="Proteomes" id="UP000187209"/>
    </source>
</evidence>
<accession>A0A1R2CMW3</accession>
<gene>
    <name evidence="1" type="ORF">SteCoe_7394</name>
</gene>
<dbReference type="InterPro" id="IPR046351">
    <property type="entry name" value="UTP4"/>
</dbReference>
<dbReference type="GO" id="GO:0030686">
    <property type="term" value="C:90S preribosome"/>
    <property type="evidence" value="ECO:0007669"/>
    <property type="project" value="InterPro"/>
</dbReference>
<dbReference type="Proteomes" id="UP000187209">
    <property type="component" value="Unassembled WGS sequence"/>
</dbReference>
<protein>
    <submittedName>
        <fullName evidence="1">Uncharacterized protein</fullName>
    </submittedName>
</protein>
<dbReference type="InterPro" id="IPR036322">
    <property type="entry name" value="WD40_repeat_dom_sf"/>
</dbReference>
<dbReference type="AlphaFoldDB" id="A0A1R2CMW3"/>
<proteinExistence type="predicted"/>
<organism evidence="1 2">
    <name type="scientific">Stentor coeruleus</name>
    <dbReference type="NCBI Taxonomy" id="5963"/>
    <lineage>
        <taxon>Eukaryota</taxon>
        <taxon>Sar</taxon>
        <taxon>Alveolata</taxon>
        <taxon>Ciliophora</taxon>
        <taxon>Postciliodesmatophora</taxon>
        <taxon>Heterotrichea</taxon>
        <taxon>Heterotrichida</taxon>
        <taxon>Stentoridae</taxon>
        <taxon>Stentor</taxon>
    </lineage>
</organism>
<sequence>MYSSEKIEPLVTCRVSGGGVWDMASKSNSYLLACDDGILRLFTYEDESFTLTQSFPKQDSKLLSCLIHESSYFASTSSGSIIKFSLKGQIIQRMQGEGPIWALTYSGNFLVSGESSGMLSFWNDSRGTLKQQIKTHEADILCLLSTEEEVYASGVDSKVVRCSFHNNEWLITGKARGQSHDIRILAQVNGNLISGGVTSDICIYTQEIFETQGNFRVNFKNQVQFKKNPVRHIATLTYGQAVRTRKNVVMHNLGHSLHLWQIDNDSKSIVKLFDIIPKGNSGISAFALSKSLKYLSYSTLQNTKLLSLDIETPSLEYIESSLVPSTALEFSSAYLYLAYTDLYAVSLKNLESSHLYRFGSVCVKMSTESQYCCVLLRNNQVHVFKNNQFLFTLPQIEKPITALSFGGKKNVYVVTDDNALQGYRTKIQEPDSFTSKYAYRLPKNFLNEVNRIVGVLPFSKTALILYTHYSFTLVELDKKPPKKCEIVTKDRFPEHKHTWAGVLSLHSLHSKKKTLGEDAEKTLDNFVINKRFGPIYYMSVNDGVWTVCELDWERILELKPKPLDIHKYGT</sequence>
<dbReference type="EMBL" id="MPUH01000106">
    <property type="protein sequence ID" value="OMJ90280.1"/>
    <property type="molecule type" value="Genomic_DNA"/>
</dbReference>
<keyword evidence="2" id="KW-1185">Reference proteome</keyword>
<evidence type="ECO:0000313" key="1">
    <source>
        <dbReference type="EMBL" id="OMJ90280.1"/>
    </source>
</evidence>
<dbReference type="InterPro" id="IPR015943">
    <property type="entry name" value="WD40/YVTN_repeat-like_dom_sf"/>
</dbReference>
<dbReference type="GO" id="GO:0034455">
    <property type="term" value="C:t-UTP complex"/>
    <property type="evidence" value="ECO:0007669"/>
    <property type="project" value="TreeGrafter"/>
</dbReference>
<dbReference type="SUPFAM" id="SSF50978">
    <property type="entry name" value="WD40 repeat-like"/>
    <property type="match status" value="1"/>
</dbReference>
<dbReference type="GO" id="GO:0003723">
    <property type="term" value="F:RNA binding"/>
    <property type="evidence" value="ECO:0007669"/>
    <property type="project" value="TreeGrafter"/>
</dbReference>
<dbReference type="SUPFAM" id="SSF69322">
    <property type="entry name" value="Tricorn protease domain 2"/>
    <property type="match status" value="1"/>
</dbReference>